<feature type="signal peptide" evidence="1">
    <location>
        <begin position="1"/>
        <end position="26"/>
    </location>
</feature>
<feature type="chain" id="PRO_5010384797" evidence="1">
    <location>
        <begin position="27"/>
        <end position="289"/>
    </location>
</feature>
<dbReference type="STRING" id="44574.AAW31_13570"/>
<keyword evidence="1" id="KW-0732">Signal</keyword>
<accession>A0A1I4KMV9</accession>
<dbReference type="OrthoDB" id="8544055at2"/>
<dbReference type="Proteomes" id="UP000183287">
    <property type="component" value="Unassembled WGS sequence"/>
</dbReference>
<evidence type="ECO:0000256" key="1">
    <source>
        <dbReference type="SAM" id="SignalP"/>
    </source>
</evidence>
<gene>
    <name evidence="2" type="ORF">SAMN05421863_1004134</name>
</gene>
<evidence type="ECO:0000313" key="3">
    <source>
        <dbReference type="Proteomes" id="UP000183287"/>
    </source>
</evidence>
<dbReference type="EMBL" id="FOUB01000004">
    <property type="protein sequence ID" value="SFL80110.1"/>
    <property type="molecule type" value="Genomic_DNA"/>
</dbReference>
<sequence>MKQRIKQFILSACSLALLSSINFASADTASDAETLLNWAENTYREFFPSHQATQSIEPWLFRHYPEVGIYAGVNKTDNGVYVLGGPWGNNPTFIDSLPNMINHIANSGGNGSIPACNITNVPAGLVYTQSGNVVNVTTNGQCIPLPTNSNLCEPPRQAAATGISLLTTSNVTSSEIKGITMSIPGIPNPFQSLANDFSNIKHCTMNAPAESTNLTIHSDVCYDMTSALQGQLGSIPGVTINPPITMATKNTVTSQTIADCFATDAGSISDAFTNEVWVKQNGSFVKVNN</sequence>
<proteinExistence type="predicted"/>
<evidence type="ECO:0000313" key="2">
    <source>
        <dbReference type="EMBL" id="SFL80110.1"/>
    </source>
</evidence>
<keyword evidence="3" id="KW-1185">Reference proteome</keyword>
<reference evidence="3" key="1">
    <citation type="submission" date="2016-10" db="EMBL/GenBank/DDBJ databases">
        <authorList>
            <person name="Varghese N."/>
            <person name="Submissions S."/>
        </authorList>
    </citation>
    <scope>NUCLEOTIDE SEQUENCE [LARGE SCALE GENOMIC DNA]</scope>
    <source>
        <strain evidence="3">Nm44</strain>
    </source>
</reference>
<dbReference type="RefSeq" id="WP_074903584.1">
    <property type="nucleotide sequence ID" value="NZ_FOUB01000004.1"/>
</dbReference>
<dbReference type="AlphaFoldDB" id="A0A1I4KMV9"/>
<protein>
    <submittedName>
        <fullName evidence="2">Uncharacterized protein</fullName>
    </submittedName>
</protein>
<organism evidence="2 3">
    <name type="scientific">Nitrosomonas communis</name>
    <dbReference type="NCBI Taxonomy" id="44574"/>
    <lineage>
        <taxon>Bacteria</taxon>
        <taxon>Pseudomonadati</taxon>
        <taxon>Pseudomonadota</taxon>
        <taxon>Betaproteobacteria</taxon>
        <taxon>Nitrosomonadales</taxon>
        <taxon>Nitrosomonadaceae</taxon>
        <taxon>Nitrosomonas</taxon>
    </lineage>
</organism>
<name>A0A1I4KMV9_9PROT</name>